<protein>
    <submittedName>
        <fullName evidence="1">Uncharacterized protein</fullName>
    </submittedName>
</protein>
<name>A0A0F9R4P1_9ZZZZ</name>
<organism evidence="1">
    <name type="scientific">marine sediment metagenome</name>
    <dbReference type="NCBI Taxonomy" id="412755"/>
    <lineage>
        <taxon>unclassified sequences</taxon>
        <taxon>metagenomes</taxon>
        <taxon>ecological metagenomes</taxon>
    </lineage>
</organism>
<reference evidence="1" key="1">
    <citation type="journal article" date="2015" name="Nature">
        <title>Complex archaea that bridge the gap between prokaryotes and eukaryotes.</title>
        <authorList>
            <person name="Spang A."/>
            <person name="Saw J.H."/>
            <person name="Jorgensen S.L."/>
            <person name="Zaremba-Niedzwiedzka K."/>
            <person name="Martijn J."/>
            <person name="Lind A.E."/>
            <person name="van Eijk R."/>
            <person name="Schleper C."/>
            <person name="Guy L."/>
            <person name="Ettema T.J."/>
        </authorList>
    </citation>
    <scope>NUCLEOTIDE SEQUENCE</scope>
</reference>
<dbReference type="AlphaFoldDB" id="A0A0F9R4P1"/>
<sequence length="99" mass="11386">MNRDEIKKIVAEILIENERDIPPRSGRDLFWYSLRGIISTWIYMLGPTPLASVWRSGDEWRYSVLICDQVGNEELREDAMARAETHIAESKSAYITALG</sequence>
<gene>
    <name evidence="1" type="ORF">LCGC14_0937510</name>
</gene>
<dbReference type="EMBL" id="LAZR01003260">
    <property type="protein sequence ID" value="KKN20256.1"/>
    <property type="molecule type" value="Genomic_DNA"/>
</dbReference>
<comment type="caution">
    <text evidence="1">The sequence shown here is derived from an EMBL/GenBank/DDBJ whole genome shotgun (WGS) entry which is preliminary data.</text>
</comment>
<accession>A0A0F9R4P1</accession>
<evidence type="ECO:0000313" key="1">
    <source>
        <dbReference type="EMBL" id="KKN20256.1"/>
    </source>
</evidence>
<proteinExistence type="predicted"/>